<evidence type="ECO:0000313" key="2">
    <source>
        <dbReference type="Proteomes" id="UP000479710"/>
    </source>
</evidence>
<organism evidence="1 2">
    <name type="scientific">Oryza meyeriana var. granulata</name>
    <dbReference type="NCBI Taxonomy" id="110450"/>
    <lineage>
        <taxon>Eukaryota</taxon>
        <taxon>Viridiplantae</taxon>
        <taxon>Streptophyta</taxon>
        <taxon>Embryophyta</taxon>
        <taxon>Tracheophyta</taxon>
        <taxon>Spermatophyta</taxon>
        <taxon>Magnoliopsida</taxon>
        <taxon>Liliopsida</taxon>
        <taxon>Poales</taxon>
        <taxon>Poaceae</taxon>
        <taxon>BOP clade</taxon>
        <taxon>Oryzoideae</taxon>
        <taxon>Oryzeae</taxon>
        <taxon>Oryzinae</taxon>
        <taxon>Oryza</taxon>
        <taxon>Oryza meyeriana</taxon>
    </lineage>
</organism>
<accession>A0A6G1D868</accession>
<sequence length="89" mass="9866">MSDASSVLLDNLREWTTTLVGVQDHAVANQVWLYRAVVHGLRGLRPLERSCTTLKPTGFLPEQGRWQDKALDVCNYLKVLGAWGCVLGA</sequence>
<keyword evidence="2" id="KW-1185">Reference proteome</keyword>
<evidence type="ECO:0000313" key="1">
    <source>
        <dbReference type="EMBL" id="KAF0908502.1"/>
    </source>
</evidence>
<name>A0A6G1D868_9ORYZ</name>
<dbReference type="Proteomes" id="UP000479710">
    <property type="component" value="Unassembled WGS sequence"/>
</dbReference>
<dbReference type="EMBL" id="SPHZ02000007">
    <property type="protein sequence ID" value="KAF0908502.1"/>
    <property type="molecule type" value="Genomic_DNA"/>
</dbReference>
<gene>
    <name evidence="1" type="ORF">E2562_025464</name>
</gene>
<comment type="caution">
    <text evidence="1">The sequence shown here is derived from an EMBL/GenBank/DDBJ whole genome shotgun (WGS) entry which is preliminary data.</text>
</comment>
<reference evidence="1 2" key="1">
    <citation type="submission" date="2019-11" db="EMBL/GenBank/DDBJ databases">
        <title>Whole genome sequence of Oryza granulata.</title>
        <authorList>
            <person name="Li W."/>
        </authorList>
    </citation>
    <scope>NUCLEOTIDE SEQUENCE [LARGE SCALE GENOMIC DNA]</scope>
    <source>
        <strain evidence="2">cv. Menghai</strain>
        <tissue evidence="1">Leaf</tissue>
    </source>
</reference>
<proteinExistence type="predicted"/>
<protein>
    <submittedName>
        <fullName evidence="1">Uncharacterized protein</fullName>
    </submittedName>
</protein>
<dbReference type="AlphaFoldDB" id="A0A6G1D868"/>